<evidence type="ECO:0000313" key="2">
    <source>
        <dbReference type="Proteomes" id="UP000236291"/>
    </source>
</evidence>
<comment type="caution">
    <text evidence="1">The sequence shown here is derived from an EMBL/GenBank/DDBJ whole genome shotgun (WGS) entry which is preliminary data.</text>
</comment>
<dbReference type="Proteomes" id="UP000236291">
    <property type="component" value="Unassembled WGS sequence"/>
</dbReference>
<reference evidence="1 2" key="1">
    <citation type="journal article" date="2014" name="Am. J. Bot.">
        <title>Genome assembly and annotation for red clover (Trifolium pratense; Fabaceae).</title>
        <authorList>
            <person name="Istvanek J."/>
            <person name="Jaros M."/>
            <person name="Krenek A."/>
            <person name="Repkova J."/>
        </authorList>
    </citation>
    <scope>NUCLEOTIDE SEQUENCE [LARGE SCALE GENOMIC DNA]</scope>
    <source>
        <strain evidence="2">cv. Tatra</strain>
        <tissue evidence="1">Young leaves</tissue>
    </source>
</reference>
<proteinExistence type="predicted"/>
<reference evidence="1 2" key="2">
    <citation type="journal article" date="2017" name="Front. Plant Sci.">
        <title>Gene Classification and Mining of Molecular Markers Useful in Red Clover (Trifolium pratense) Breeding.</title>
        <authorList>
            <person name="Istvanek J."/>
            <person name="Dluhosova J."/>
            <person name="Dluhos P."/>
            <person name="Patkova L."/>
            <person name="Nedelnik J."/>
            <person name="Repkova J."/>
        </authorList>
    </citation>
    <scope>NUCLEOTIDE SEQUENCE [LARGE SCALE GENOMIC DNA]</scope>
    <source>
        <strain evidence="2">cv. Tatra</strain>
        <tissue evidence="1">Young leaves</tissue>
    </source>
</reference>
<dbReference type="AlphaFoldDB" id="A0A2K3KT73"/>
<sequence>AALSSHDFVQGAYPLPVDSGTTPTKIGANNRLPYDTGTILEVESIGPVNPAH</sequence>
<protein>
    <submittedName>
        <fullName evidence="1">Uncharacterized protein</fullName>
    </submittedName>
</protein>
<gene>
    <name evidence="1" type="ORF">L195_g064452</name>
</gene>
<accession>A0A2K3KT73</accession>
<dbReference type="EMBL" id="ASHM01250421">
    <property type="protein sequence ID" value="PNX69473.1"/>
    <property type="molecule type" value="Genomic_DNA"/>
</dbReference>
<evidence type="ECO:0000313" key="1">
    <source>
        <dbReference type="EMBL" id="PNX69473.1"/>
    </source>
</evidence>
<organism evidence="1 2">
    <name type="scientific">Trifolium pratense</name>
    <name type="common">Red clover</name>
    <dbReference type="NCBI Taxonomy" id="57577"/>
    <lineage>
        <taxon>Eukaryota</taxon>
        <taxon>Viridiplantae</taxon>
        <taxon>Streptophyta</taxon>
        <taxon>Embryophyta</taxon>
        <taxon>Tracheophyta</taxon>
        <taxon>Spermatophyta</taxon>
        <taxon>Magnoliopsida</taxon>
        <taxon>eudicotyledons</taxon>
        <taxon>Gunneridae</taxon>
        <taxon>Pentapetalae</taxon>
        <taxon>rosids</taxon>
        <taxon>fabids</taxon>
        <taxon>Fabales</taxon>
        <taxon>Fabaceae</taxon>
        <taxon>Papilionoideae</taxon>
        <taxon>50 kb inversion clade</taxon>
        <taxon>NPAAA clade</taxon>
        <taxon>Hologalegina</taxon>
        <taxon>IRL clade</taxon>
        <taxon>Trifolieae</taxon>
        <taxon>Trifolium</taxon>
    </lineage>
</organism>
<name>A0A2K3KT73_TRIPR</name>
<feature type="non-terminal residue" evidence="1">
    <location>
        <position position="1"/>
    </location>
</feature>